<accession>A0ABM6DGZ0</accession>
<name>A0ABM6DGZ0_9BORD</name>
<proteinExistence type="inferred from homology"/>
<dbReference type="EMBL" id="CP016440">
    <property type="protein sequence ID" value="ANY15668.1"/>
    <property type="molecule type" value="Genomic_DNA"/>
</dbReference>
<evidence type="ECO:0000313" key="7">
    <source>
        <dbReference type="EMBL" id="ANY15668.1"/>
    </source>
</evidence>
<comment type="similarity">
    <text evidence="2">Belongs to the RmuC family.</text>
</comment>
<evidence type="ECO:0000256" key="5">
    <source>
        <dbReference type="SAM" id="MobiDB-lite"/>
    </source>
</evidence>
<evidence type="ECO:0000256" key="2">
    <source>
        <dbReference type="ARBA" id="ARBA00009840"/>
    </source>
</evidence>
<keyword evidence="6" id="KW-0812">Transmembrane</keyword>
<reference evidence="7 8" key="1">
    <citation type="submission" date="2016-07" db="EMBL/GenBank/DDBJ databases">
        <title>Complete genome sequences of Bordetella pseudohinzii.</title>
        <authorList>
            <person name="Spilker T."/>
            <person name="Darrah R."/>
            <person name="LiPuma J.J."/>
        </authorList>
    </citation>
    <scope>NUCLEOTIDE SEQUENCE [LARGE SCALE GENOMIC DNA]</scope>
    <source>
        <strain evidence="7 8">HI4681</strain>
    </source>
</reference>
<gene>
    <name evidence="7" type="ORF">BBN53_06985</name>
</gene>
<evidence type="ECO:0000256" key="4">
    <source>
        <dbReference type="ARBA" id="ARBA00023172"/>
    </source>
</evidence>
<keyword evidence="3" id="KW-0175">Coiled coil</keyword>
<evidence type="ECO:0000256" key="3">
    <source>
        <dbReference type="ARBA" id="ARBA00023054"/>
    </source>
</evidence>
<dbReference type="PANTHER" id="PTHR30563">
    <property type="entry name" value="DNA RECOMBINATION PROTEIN RMUC"/>
    <property type="match status" value="1"/>
</dbReference>
<keyword evidence="6" id="KW-1133">Transmembrane helix</keyword>
<protein>
    <submittedName>
        <fullName evidence="7">Recombinase RmuC</fullName>
    </submittedName>
</protein>
<dbReference type="InterPro" id="IPR003798">
    <property type="entry name" value="DNA_recombination_RmuC"/>
</dbReference>
<feature type="transmembrane region" description="Helical" evidence="6">
    <location>
        <begin position="15"/>
        <end position="36"/>
    </location>
</feature>
<evidence type="ECO:0000256" key="6">
    <source>
        <dbReference type="SAM" id="Phobius"/>
    </source>
</evidence>
<evidence type="ECO:0000313" key="8">
    <source>
        <dbReference type="Proteomes" id="UP000092950"/>
    </source>
</evidence>
<evidence type="ECO:0000256" key="1">
    <source>
        <dbReference type="ARBA" id="ARBA00003416"/>
    </source>
</evidence>
<dbReference type="PANTHER" id="PTHR30563:SF0">
    <property type="entry name" value="DNA RECOMBINATION PROTEIN RMUC"/>
    <property type="match status" value="1"/>
</dbReference>
<feature type="region of interest" description="Disordered" evidence="5">
    <location>
        <begin position="404"/>
        <end position="424"/>
    </location>
</feature>
<organism evidence="7 8">
    <name type="scientific">Bordetella pseudohinzii</name>
    <dbReference type="NCBI Taxonomy" id="1331258"/>
    <lineage>
        <taxon>Bacteria</taxon>
        <taxon>Pseudomonadati</taxon>
        <taxon>Pseudomonadota</taxon>
        <taxon>Betaproteobacteria</taxon>
        <taxon>Burkholderiales</taxon>
        <taxon>Alcaligenaceae</taxon>
        <taxon>Bordetella</taxon>
    </lineage>
</organism>
<dbReference type="Proteomes" id="UP000092950">
    <property type="component" value="Chromosome"/>
</dbReference>
<sequence length="424" mass="46672">MIAFSGEKQVALQEILLWMAAGGAVAAALLGLWAGLRPSASRAQLRGLHEALERVERGLRADLADSQREGRREAAESLARFGSQFGERLQGLVEINDRRMQEIRQTVDQRLQTLQADNGARLEEMRRTVDEKLHATLEQRLGESFRLVSERLEAVHKGLGEMQTLAAGVGDLKRVLTNVKSRGTWGEVQLARLIEDSMTADQYARNVKPVPGSDDIVEFAIRLPGRDADPVWLPIDAKFPKEEYERLQAAQDAADHEAARAAGAALARAVEAQGRLVAGKYVAPPHTTDFAIMFLPTEGLYAEVLRQPGLVDKLQAMRVNVAGPTNLAALLNSLQMGFRTLAIERRSSEVWQVLRAVKTEFGKFGESLASVKKSLETASNKIGHTETRTRVMLRNLNAVEALPGEQADRLLADEPDTLDPAPER</sequence>
<keyword evidence="6" id="KW-0472">Membrane</keyword>
<keyword evidence="8" id="KW-1185">Reference proteome</keyword>
<comment type="function">
    <text evidence="1">Involved in DNA recombination.</text>
</comment>
<dbReference type="Pfam" id="PF02646">
    <property type="entry name" value="RmuC"/>
    <property type="match status" value="1"/>
</dbReference>
<keyword evidence="4" id="KW-0233">DNA recombination</keyword>